<gene>
    <name evidence="2" type="ORF">D0Y50_07995</name>
</gene>
<accession>A0A346NLA1</accession>
<organism evidence="2 3">
    <name type="scientific">Salinimonas sediminis</name>
    <dbReference type="NCBI Taxonomy" id="2303538"/>
    <lineage>
        <taxon>Bacteria</taxon>
        <taxon>Pseudomonadati</taxon>
        <taxon>Pseudomonadota</taxon>
        <taxon>Gammaproteobacteria</taxon>
        <taxon>Alteromonadales</taxon>
        <taxon>Alteromonadaceae</taxon>
        <taxon>Alteromonas/Salinimonas group</taxon>
        <taxon>Salinimonas</taxon>
    </lineage>
</organism>
<name>A0A346NLA1_9ALTE</name>
<keyword evidence="3" id="KW-1185">Reference proteome</keyword>
<dbReference type="SUPFAM" id="SSF56935">
    <property type="entry name" value="Porins"/>
    <property type="match status" value="1"/>
</dbReference>
<keyword evidence="1" id="KW-0732">Signal</keyword>
<evidence type="ECO:0000313" key="3">
    <source>
        <dbReference type="Proteomes" id="UP000262073"/>
    </source>
</evidence>
<feature type="signal peptide" evidence="1">
    <location>
        <begin position="1"/>
        <end position="20"/>
    </location>
</feature>
<protein>
    <recommendedName>
        <fullName evidence="4">Porin</fullName>
    </recommendedName>
</protein>
<dbReference type="Gene3D" id="2.40.160.20">
    <property type="match status" value="1"/>
</dbReference>
<dbReference type="KEGG" id="salm:D0Y50_07995"/>
<dbReference type="AlphaFoldDB" id="A0A346NLA1"/>
<dbReference type="OrthoDB" id="10019405at2"/>
<evidence type="ECO:0008006" key="4">
    <source>
        <dbReference type="Google" id="ProtNLM"/>
    </source>
</evidence>
<proteinExistence type="predicted"/>
<sequence length="233" mass="26490">MKFKSTLIALSVASSGMASANVNNANFDFFEAGFIDMSLKQNAFNLEPNGYRIAASKRFQNLFASIQKTQTMDSQLNKQFSDEETFSNSVNTRAEVDIEQLQLTAGYIFDISDTQTFDISISYSDVTEEHKHRTDQVIVYADEKPANVITDIGISEFDIDVYAINARYMYYYENIQLKVNVGGQRLEASDEDESAFVYGAELGYYFTESFSISVSYQDFDRYDTTGANVRYHF</sequence>
<dbReference type="RefSeq" id="WP_117316335.1">
    <property type="nucleotide sequence ID" value="NZ_CP031769.1"/>
</dbReference>
<dbReference type="EMBL" id="CP031769">
    <property type="protein sequence ID" value="AXR06308.1"/>
    <property type="molecule type" value="Genomic_DNA"/>
</dbReference>
<dbReference type="Proteomes" id="UP000262073">
    <property type="component" value="Chromosome"/>
</dbReference>
<evidence type="ECO:0000256" key="1">
    <source>
        <dbReference type="SAM" id="SignalP"/>
    </source>
</evidence>
<evidence type="ECO:0000313" key="2">
    <source>
        <dbReference type="EMBL" id="AXR06308.1"/>
    </source>
</evidence>
<feature type="chain" id="PRO_5016872071" description="Porin" evidence="1">
    <location>
        <begin position="21"/>
        <end position="233"/>
    </location>
</feature>
<reference evidence="2 3" key="1">
    <citation type="submission" date="2018-08" db="EMBL/GenBank/DDBJ databases">
        <title>Salinimonas sediminis sp. nov., a piezophilic bacterium isolated from a deep-sea sediment sample from the New Britain Trench.</title>
        <authorList>
            <person name="Cao J."/>
        </authorList>
    </citation>
    <scope>NUCLEOTIDE SEQUENCE [LARGE SCALE GENOMIC DNA]</scope>
    <source>
        <strain evidence="2 3">N102</strain>
    </source>
</reference>